<evidence type="ECO:0000313" key="1">
    <source>
        <dbReference type="EMBL" id="JAP46685.1"/>
    </source>
</evidence>
<reference evidence="1" key="1">
    <citation type="submission" date="2016-01" db="EMBL/GenBank/DDBJ databases">
        <title>Reference transcriptome for the parasite Schistocephalus solidus: insights into the molecular evolution of parasitism.</title>
        <authorList>
            <person name="Hebert F.O."/>
            <person name="Grambauer S."/>
            <person name="Barber I."/>
            <person name="Landry C.R."/>
            <person name="Aubin-Horth N."/>
        </authorList>
    </citation>
    <scope>NUCLEOTIDE SEQUENCE</scope>
</reference>
<dbReference type="AlphaFoldDB" id="A0A0X3P456"/>
<proteinExistence type="predicted"/>
<gene>
    <name evidence="1" type="ORF">TR165777</name>
</gene>
<accession>A0A0X3P456</accession>
<protein>
    <submittedName>
        <fullName evidence="1">Uncharacterized protein</fullName>
    </submittedName>
</protein>
<name>A0A0X3P456_SCHSO</name>
<organism evidence="1">
    <name type="scientific">Schistocephalus solidus</name>
    <name type="common">Tapeworm</name>
    <dbReference type="NCBI Taxonomy" id="70667"/>
    <lineage>
        <taxon>Eukaryota</taxon>
        <taxon>Metazoa</taxon>
        <taxon>Spiralia</taxon>
        <taxon>Lophotrochozoa</taxon>
        <taxon>Platyhelminthes</taxon>
        <taxon>Cestoda</taxon>
        <taxon>Eucestoda</taxon>
        <taxon>Diphyllobothriidea</taxon>
        <taxon>Diphyllobothriidae</taxon>
        <taxon>Schistocephalus</taxon>
    </lineage>
</organism>
<dbReference type="EMBL" id="GEEE01016540">
    <property type="protein sequence ID" value="JAP46685.1"/>
    <property type="molecule type" value="Transcribed_RNA"/>
</dbReference>
<sequence length="111" mass="12119">MTHFPSGSNNLCAPSHSSWLCVDDFSIIRPKQLPHFQPASESLSDAESATSEVNWEMVGDDLMLPVSDEHKTYLASIFPGVSEFRTEDPSNTAFGGSCAFCSKRLSPGKLH</sequence>